<dbReference type="GO" id="GO:0004673">
    <property type="term" value="F:protein histidine kinase activity"/>
    <property type="evidence" value="ECO:0007669"/>
    <property type="project" value="UniProtKB-EC"/>
</dbReference>
<evidence type="ECO:0000313" key="4">
    <source>
        <dbReference type="EMBL" id="MBB6128631.1"/>
    </source>
</evidence>
<feature type="domain" description="Histidine kinase" evidence="3">
    <location>
        <begin position="506"/>
        <end position="719"/>
    </location>
</feature>
<dbReference type="InterPro" id="IPR036890">
    <property type="entry name" value="HATPase_C_sf"/>
</dbReference>
<dbReference type="Gene3D" id="3.30.565.10">
    <property type="entry name" value="Histidine kinase-like ATPase, C-terminal domain"/>
    <property type="match status" value="2"/>
</dbReference>
<dbReference type="Proteomes" id="UP000548326">
    <property type="component" value="Unassembled WGS sequence"/>
</dbReference>
<dbReference type="PROSITE" id="PS50109">
    <property type="entry name" value="HIS_KIN"/>
    <property type="match status" value="1"/>
</dbReference>
<gene>
    <name evidence="4" type="ORF">HDF22_002752</name>
</gene>
<dbReference type="EC" id="2.7.13.3" evidence="2"/>
<dbReference type="InterPro" id="IPR004358">
    <property type="entry name" value="Sig_transdc_His_kin-like_C"/>
</dbReference>
<dbReference type="AlphaFoldDB" id="A0A841JL13"/>
<evidence type="ECO:0000313" key="5">
    <source>
        <dbReference type="Proteomes" id="UP000548326"/>
    </source>
</evidence>
<organism evidence="4 5">
    <name type="scientific">Mucilaginibacter lappiensis</name>
    <dbReference type="NCBI Taxonomy" id="354630"/>
    <lineage>
        <taxon>Bacteria</taxon>
        <taxon>Pseudomonadati</taxon>
        <taxon>Bacteroidota</taxon>
        <taxon>Sphingobacteriia</taxon>
        <taxon>Sphingobacteriales</taxon>
        <taxon>Sphingobacteriaceae</taxon>
        <taxon>Mucilaginibacter</taxon>
    </lineage>
</organism>
<dbReference type="EMBL" id="JACHCA010000006">
    <property type="protein sequence ID" value="MBB6128631.1"/>
    <property type="molecule type" value="Genomic_DNA"/>
</dbReference>
<evidence type="ECO:0000256" key="1">
    <source>
        <dbReference type="ARBA" id="ARBA00000085"/>
    </source>
</evidence>
<comment type="catalytic activity">
    <reaction evidence="1">
        <text>ATP + protein L-histidine = ADP + protein N-phospho-L-histidine.</text>
        <dbReference type="EC" id="2.7.13.3"/>
    </reaction>
</comment>
<dbReference type="InterPro" id="IPR005467">
    <property type="entry name" value="His_kinase_dom"/>
</dbReference>
<dbReference type="SUPFAM" id="SSF55874">
    <property type="entry name" value="ATPase domain of HSP90 chaperone/DNA topoisomerase II/histidine kinase"/>
    <property type="match status" value="2"/>
</dbReference>
<name>A0A841JL13_9SPHI</name>
<dbReference type="PRINTS" id="PR00344">
    <property type="entry name" value="BCTRLSENSOR"/>
</dbReference>
<dbReference type="InterPro" id="IPR003594">
    <property type="entry name" value="HATPase_dom"/>
</dbReference>
<proteinExistence type="predicted"/>
<dbReference type="Pfam" id="PF13589">
    <property type="entry name" value="HATPase_c_3"/>
    <property type="match status" value="1"/>
</dbReference>
<sequence>MSDIVKHNNDDREIEAKFKPRARLLIQLGDQLIKNESIALVELVKNSYDADANTVNIYMENVDQPENGVIIIEDDGYGMTVEIVENVWLEPGSDFKSNKIKNLEVSPKFKRLPIGEKGIGRFGVHKLGNIIELTTKSSDHNEVFVRIDWTDFDNYRYLNDVPIRIIERKIPLLFKSGKTGTNIIISNLRKDWERGTAREVKRAITALASPFENNDSFKPTFDIFDKPGWFDGLLKFDDIKEYSLFKFKITIEGSSIQDFLYEFTPWPTMTKLFERSVDKEDKLVKTLKNLTYRETGRKDIPFSLSDYKIGKVVFEGYIFDLDTFVLKLGVSDKKGFKDYLKFNGGIKVFRDGLRVYDYGEPENDWLGLDYRRFQQPTKAISNNLILGAVYLDRKDSSDLEEKTNREGFVDNDAYQAFKNSILHCIEIVETLRLTDKKKLKEYYGPTRKSEPLMTVLAEAKQYVEDRVKETEVKDQIIQYLFKIESDYKTVTNNLLKAAGAGLSMGVVVHEVEKIIHEVETVLHHEKGSDRVLKLVQRLSSLIDGYAEIIRKSNKSNENLIEIIDQSLFNTEYRLSAHKIEIIKAYQNYKGIARLKIAKNLLIGSIMNIVDNAIYWIEQNAINAIAEKTTFHGKLFINIYENENFVTLIFADNGPGFLIATDDITEPFVSAKPGGMGLGLHIVREIMESQKGRLIFPEQGDFEIPDEFKDGATIGFEFKK</sequence>
<accession>A0A841JL13</accession>
<protein>
    <recommendedName>
        <fullName evidence="2">histidine kinase</fullName>
        <ecNumber evidence="2">2.7.13.3</ecNumber>
    </recommendedName>
</protein>
<comment type="caution">
    <text evidence="4">The sequence shown here is derived from an EMBL/GenBank/DDBJ whole genome shotgun (WGS) entry which is preliminary data.</text>
</comment>
<dbReference type="RefSeq" id="WP_183588033.1">
    <property type="nucleotide sequence ID" value="NZ_JACHCA010000006.1"/>
</dbReference>
<evidence type="ECO:0000256" key="2">
    <source>
        <dbReference type="ARBA" id="ARBA00012438"/>
    </source>
</evidence>
<dbReference type="Pfam" id="PF02518">
    <property type="entry name" value="HATPase_c"/>
    <property type="match status" value="1"/>
</dbReference>
<evidence type="ECO:0000259" key="3">
    <source>
        <dbReference type="PROSITE" id="PS50109"/>
    </source>
</evidence>
<reference evidence="4 5" key="1">
    <citation type="submission" date="2020-08" db="EMBL/GenBank/DDBJ databases">
        <title>Genomic Encyclopedia of Type Strains, Phase IV (KMG-V): Genome sequencing to study the core and pangenomes of soil and plant-associated prokaryotes.</title>
        <authorList>
            <person name="Whitman W."/>
        </authorList>
    </citation>
    <scope>NUCLEOTIDE SEQUENCE [LARGE SCALE GENOMIC DNA]</scope>
    <source>
        <strain evidence="4 5">MP601</strain>
    </source>
</reference>